<sequence length="542" mass="57694">MVTLVGAGLAVTLVLAGCSVPTSSPAGGQGEGGQGEVDQIVLADGGDPGEFNPVAGYGSTGVSPLYEGLLRPAAEDDSTLPRLEPALAAEEPEVSDDGLTWTVRLRDEVRFHDGSQLDSGDVAATYRAVVDPRSASPIASDYSTIERVETPDPLTVRFHLHAPDPGMPARLLLGIAPSEALTPGPASASVLNSEPVGTGPYRLDRLTAAEAVLEAFPEHRDGPPEVTRLVIRSVPDADARAQMVRAGEVDGASLPPRLAEGLADRDGLELVSVASADWRAVALPMSHPFAGDPAARRALNVAVDRDGLVDRVLSGHGRPVASPISDAYPEYESSPFTEARDAGERTAEATEILREAGWRPGDDDVLVRDGERAEFTLAYPATDPVRRELASAFADQLRDLGVAVTVWGGSWDQIEQRIGEVAILLGGGDNPYTVDTQAYRALHSRTAATGPLDNPGDFSDPRVDAALDAARTTADPVERTEFYREAQRAYARAPGHVFLATLDHTYVLRNIGHTRPAPILEPHTHGVTWGPWWSLASWTRDR</sequence>
<evidence type="ECO:0000313" key="6">
    <source>
        <dbReference type="Proteomes" id="UP000218810"/>
    </source>
</evidence>
<dbReference type="GO" id="GO:0042597">
    <property type="term" value="C:periplasmic space"/>
    <property type="evidence" value="ECO:0007669"/>
    <property type="project" value="UniProtKB-ARBA"/>
</dbReference>
<evidence type="ECO:0000256" key="1">
    <source>
        <dbReference type="ARBA" id="ARBA00005695"/>
    </source>
</evidence>
<dbReference type="PANTHER" id="PTHR30290">
    <property type="entry name" value="PERIPLASMIC BINDING COMPONENT OF ABC TRANSPORTER"/>
    <property type="match status" value="1"/>
</dbReference>
<organism evidence="5 6">
    <name type="scientific">Dietzia natronolimnaea</name>
    <dbReference type="NCBI Taxonomy" id="161920"/>
    <lineage>
        <taxon>Bacteria</taxon>
        <taxon>Bacillati</taxon>
        <taxon>Actinomycetota</taxon>
        <taxon>Actinomycetes</taxon>
        <taxon>Mycobacteriales</taxon>
        <taxon>Dietziaceae</taxon>
        <taxon>Dietzia</taxon>
    </lineage>
</organism>
<evidence type="ECO:0000256" key="3">
    <source>
        <dbReference type="ARBA" id="ARBA00022729"/>
    </source>
</evidence>
<keyword evidence="6" id="KW-1185">Reference proteome</keyword>
<dbReference type="InterPro" id="IPR030678">
    <property type="entry name" value="Peptide/Ni-bd"/>
</dbReference>
<dbReference type="EMBL" id="NTGA01000016">
    <property type="protein sequence ID" value="PAY23316.1"/>
    <property type="molecule type" value="Genomic_DNA"/>
</dbReference>
<proteinExistence type="inferred from homology"/>
<gene>
    <name evidence="5" type="ORF">CEY15_09445</name>
</gene>
<keyword evidence="2" id="KW-0813">Transport</keyword>
<dbReference type="GO" id="GO:1904680">
    <property type="term" value="F:peptide transmembrane transporter activity"/>
    <property type="evidence" value="ECO:0007669"/>
    <property type="project" value="TreeGrafter"/>
</dbReference>
<accession>A0A2A2WQ31</accession>
<comment type="caution">
    <text evidence="5">The sequence shown here is derived from an EMBL/GenBank/DDBJ whole genome shotgun (WGS) entry which is preliminary data.</text>
</comment>
<dbReference type="PIRSF" id="PIRSF002741">
    <property type="entry name" value="MppA"/>
    <property type="match status" value="1"/>
</dbReference>
<evidence type="ECO:0000256" key="2">
    <source>
        <dbReference type="ARBA" id="ARBA00022448"/>
    </source>
</evidence>
<dbReference type="Pfam" id="PF00496">
    <property type="entry name" value="SBP_bac_5"/>
    <property type="match status" value="1"/>
</dbReference>
<keyword evidence="3" id="KW-0732">Signal</keyword>
<protein>
    <submittedName>
        <fullName evidence="5">Transporter</fullName>
    </submittedName>
</protein>
<dbReference type="GO" id="GO:0043190">
    <property type="term" value="C:ATP-binding cassette (ABC) transporter complex"/>
    <property type="evidence" value="ECO:0007669"/>
    <property type="project" value="InterPro"/>
</dbReference>
<reference evidence="6" key="1">
    <citation type="submission" date="2017-09" db="EMBL/GenBank/DDBJ databases">
        <authorList>
            <person name="Zhang Y."/>
            <person name="Huang X."/>
            <person name="Liu J."/>
            <person name="Lu L."/>
            <person name="Peng K."/>
        </authorList>
    </citation>
    <scope>NUCLEOTIDE SEQUENCE [LARGE SCALE GENOMIC DNA]</scope>
    <source>
        <strain evidence="6">S-XJ-1</strain>
    </source>
</reference>
<dbReference type="Gene3D" id="3.90.76.10">
    <property type="entry name" value="Dipeptide-binding Protein, Domain 1"/>
    <property type="match status" value="1"/>
</dbReference>
<dbReference type="OrthoDB" id="9046151at2"/>
<dbReference type="Gene3D" id="3.40.190.10">
    <property type="entry name" value="Periplasmic binding protein-like II"/>
    <property type="match status" value="1"/>
</dbReference>
<feature type="domain" description="Solute-binding protein family 5" evidence="4">
    <location>
        <begin position="83"/>
        <end position="439"/>
    </location>
</feature>
<dbReference type="AlphaFoldDB" id="A0A2A2WQ31"/>
<dbReference type="PANTHER" id="PTHR30290:SF9">
    <property type="entry name" value="OLIGOPEPTIDE-BINDING PROTEIN APPA"/>
    <property type="match status" value="1"/>
</dbReference>
<dbReference type="CDD" id="cd08518">
    <property type="entry name" value="PBP2_NikA_DppA_OppA_like_19"/>
    <property type="match status" value="1"/>
</dbReference>
<dbReference type="Proteomes" id="UP000218810">
    <property type="component" value="Unassembled WGS sequence"/>
</dbReference>
<dbReference type="InterPro" id="IPR039424">
    <property type="entry name" value="SBP_5"/>
</dbReference>
<dbReference type="InterPro" id="IPR000914">
    <property type="entry name" value="SBP_5_dom"/>
</dbReference>
<evidence type="ECO:0000313" key="5">
    <source>
        <dbReference type="EMBL" id="PAY23316.1"/>
    </source>
</evidence>
<evidence type="ECO:0000259" key="4">
    <source>
        <dbReference type="Pfam" id="PF00496"/>
    </source>
</evidence>
<dbReference type="SUPFAM" id="SSF53850">
    <property type="entry name" value="Periplasmic binding protein-like II"/>
    <property type="match status" value="1"/>
</dbReference>
<comment type="similarity">
    <text evidence="1">Belongs to the bacterial solute-binding protein 5 family.</text>
</comment>
<name>A0A2A2WQ31_9ACTN</name>
<dbReference type="GO" id="GO:0015833">
    <property type="term" value="P:peptide transport"/>
    <property type="evidence" value="ECO:0007669"/>
    <property type="project" value="TreeGrafter"/>
</dbReference>
<dbReference type="Gene3D" id="3.10.105.10">
    <property type="entry name" value="Dipeptide-binding Protein, Domain 3"/>
    <property type="match status" value="1"/>
</dbReference>